<name>A0AB33QLW5_HAEP3</name>
<keyword evidence="1" id="KW-0812">Transmembrane</keyword>
<evidence type="ECO:0000313" key="2">
    <source>
        <dbReference type="EMBL" id="CBW15279.1"/>
    </source>
</evidence>
<evidence type="ECO:0000256" key="1">
    <source>
        <dbReference type="SAM" id="Phobius"/>
    </source>
</evidence>
<protein>
    <submittedName>
        <fullName evidence="2">Uncharacterized protein</fullName>
    </submittedName>
</protein>
<dbReference type="EMBL" id="FQ312002">
    <property type="protein sequence ID" value="CBW15279.1"/>
    <property type="molecule type" value="Genomic_DNA"/>
</dbReference>
<sequence length="139" mass="16110">MIPFGHVIFPRNFLFHIRRMTMSSSTQLEHYDVPSSNPLETPTFSFRVGKHLGRFFVAAKNKATDKYKQVTSGINQSIEDEEARRLCELQMMLDSQAEEYEAIIDDVQRTWLKRTTLFSILFLIVGIVGTVGTLYYLMH</sequence>
<accession>A0AB33QLW5</accession>
<evidence type="ECO:0000313" key="3">
    <source>
        <dbReference type="Proteomes" id="UP000007052"/>
    </source>
</evidence>
<feature type="transmembrane region" description="Helical" evidence="1">
    <location>
        <begin position="117"/>
        <end position="138"/>
    </location>
</feature>
<dbReference type="KEGG" id="hpr:PARA_11740"/>
<reference evidence="3" key="1">
    <citation type="submission" date="2010-07" db="EMBL/GenBank/DDBJ databases">
        <title>The genome sequence of Haemophilus parainfluenzae T3T1.</title>
        <authorList>
            <person name="Crook D."/>
            <person name="Hood D."/>
            <person name="Moxon R."/>
            <person name="Parkhill J."/>
            <person name="Aslett M."/>
            <person name="Bentley S.D."/>
        </authorList>
    </citation>
    <scope>NUCLEOTIDE SEQUENCE [LARGE SCALE GENOMIC DNA]</scope>
    <source>
        <strain evidence="3">T3T1</strain>
    </source>
</reference>
<keyword evidence="1" id="KW-1133">Transmembrane helix</keyword>
<dbReference type="AlphaFoldDB" id="A0AB33QLW5"/>
<proteinExistence type="predicted"/>
<keyword evidence="1" id="KW-0472">Membrane</keyword>
<organism evidence="2 3">
    <name type="scientific">Haemophilus parainfluenzae (strain T3T1)</name>
    <dbReference type="NCBI Taxonomy" id="862965"/>
    <lineage>
        <taxon>Bacteria</taxon>
        <taxon>Pseudomonadati</taxon>
        <taxon>Pseudomonadota</taxon>
        <taxon>Gammaproteobacteria</taxon>
        <taxon>Pasteurellales</taxon>
        <taxon>Pasteurellaceae</taxon>
        <taxon>Haemophilus</taxon>
    </lineage>
</organism>
<gene>
    <name evidence="2" type="ordered locus">PARA_11740</name>
</gene>
<dbReference type="Proteomes" id="UP000007052">
    <property type="component" value="Chromosome"/>
</dbReference>